<organism evidence="1 2">
    <name type="scientific">Xenorhabdus bovienii (strain SS-2004)</name>
    <name type="common">Xenorhabdus nematophila subsp. bovienii</name>
    <dbReference type="NCBI Taxonomy" id="406818"/>
    <lineage>
        <taxon>Bacteria</taxon>
        <taxon>Pseudomonadati</taxon>
        <taxon>Pseudomonadota</taxon>
        <taxon>Gammaproteobacteria</taxon>
        <taxon>Enterobacterales</taxon>
        <taxon>Morganellaceae</taxon>
        <taxon>Xenorhabdus</taxon>
    </lineage>
</organism>
<proteinExistence type="predicted"/>
<dbReference type="STRING" id="406818.XBJ1_3758"/>
<evidence type="ECO:0000313" key="2">
    <source>
        <dbReference type="Proteomes" id="UP000002045"/>
    </source>
</evidence>
<dbReference type="Proteomes" id="UP000002045">
    <property type="component" value="Chromosome"/>
</dbReference>
<gene>
    <name evidence="1" type="ordered locus">XBJ1_3758</name>
</gene>
<evidence type="ECO:0000313" key="1">
    <source>
        <dbReference type="EMBL" id="CBJ82876.1"/>
    </source>
</evidence>
<dbReference type="KEGG" id="xbo:XBJ1_3758"/>
<dbReference type="EMBL" id="FN667741">
    <property type="protein sequence ID" value="CBJ82876.1"/>
    <property type="molecule type" value="Genomic_DNA"/>
</dbReference>
<protein>
    <submittedName>
        <fullName evidence="1">Uncharacterized protein</fullName>
    </submittedName>
</protein>
<dbReference type="HOGENOM" id="CLU_3419327_0_0_6"/>
<dbReference type="AlphaFoldDB" id="D3V5E7"/>
<name>D3V5E7_XENBS</name>
<accession>D3V5E7</accession>
<reference evidence="1" key="1">
    <citation type="journal article" date="2011" name="PLoS ONE">
        <title>The entomopathogenic bacterial endosymbionts xenorhabdus and photorhabdus: convergent lifestyles from divergent genomes.</title>
        <authorList>
            <person name="Chaston J.M."/>
            <person name="Suen G."/>
            <person name="Tucker S.L."/>
            <person name="Andersen A.W."/>
            <person name="Bhasin A."/>
            <person name="Bode E."/>
            <person name="Bode H.B."/>
            <person name="Brachmann A.O."/>
            <person name="Cowles C.E."/>
            <person name="Cowles K.N."/>
            <person name="Darby C."/>
            <person name="de Leon L."/>
            <person name="Drace K."/>
            <person name="Du Z."/>
            <person name="Givaudan A."/>
            <person name="Herbert Tran E.E."/>
            <person name="Jewell K.A."/>
            <person name="Knack J.J."/>
            <person name="Krasomil-Osterfeld K.C."/>
            <person name="Kukor R."/>
            <person name="Lanois A."/>
            <person name="Latreille P."/>
            <person name="Leimgruber N.K."/>
            <person name="Lipke C.M."/>
            <person name="Liu R."/>
            <person name="Lu X."/>
            <person name="Martens E.C."/>
            <person name="Marri P.R."/>
            <person name="Medigue C."/>
            <person name="Menard M.L."/>
            <person name="Miller N.M."/>
            <person name="Morales-Soto N."/>
            <person name="Norton S."/>
            <person name="Ogier J.C."/>
            <person name="Orchard S.S."/>
            <person name="Park D."/>
            <person name="Park Y."/>
            <person name="Qurollo B.A."/>
            <person name="Sugar D.R."/>
            <person name="Richards G.R."/>
            <person name="Rouy Z."/>
            <person name="Slominski B."/>
            <person name="Slominski K."/>
            <person name="Snyder H."/>
            <person name="Tjaden B.C."/>
            <person name="van der Hoeven R."/>
            <person name="Welch R.D."/>
            <person name="Wheeler C."/>
            <person name="Xiang B."/>
            <person name="Barbazuk B."/>
            <person name="Gaudriault S."/>
            <person name="Goodner B."/>
            <person name="Slater S.C."/>
            <person name="Forst S."/>
            <person name="Goldman B.S."/>
            <person name="Goodrich-Blair H."/>
        </authorList>
    </citation>
    <scope>NUCLEOTIDE SEQUENCE [LARGE SCALE GENOMIC DNA]</scope>
    <source>
        <strain evidence="1">SS-2004</strain>
    </source>
</reference>
<sequence>MADPDESYMKTVYPRTYGEHIRYGE</sequence>